<name>A0ABW2TPV4_9PSEU</name>
<accession>A0ABW2TPV4</accession>
<dbReference type="Proteomes" id="UP001596512">
    <property type="component" value="Unassembled WGS sequence"/>
</dbReference>
<feature type="region of interest" description="Disordered" evidence="1">
    <location>
        <begin position="1"/>
        <end position="89"/>
    </location>
</feature>
<proteinExistence type="predicted"/>
<feature type="compositionally biased region" description="Polar residues" evidence="1">
    <location>
        <begin position="8"/>
        <end position="26"/>
    </location>
</feature>
<dbReference type="InterPro" id="IPR018060">
    <property type="entry name" value="HTH_AraC"/>
</dbReference>
<gene>
    <name evidence="3" type="ORF">ACFQV2_22400</name>
</gene>
<reference evidence="4" key="1">
    <citation type="journal article" date="2019" name="Int. J. Syst. Evol. Microbiol.">
        <title>The Global Catalogue of Microorganisms (GCM) 10K type strain sequencing project: providing services to taxonomists for standard genome sequencing and annotation.</title>
        <authorList>
            <consortium name="The Broad Institute Genomics Platform"/>
            <consortium name="The Broad Institute Genome Sequencing Center for Infectious Disease"/>
            <person name="Wu L."/>
            <person name="Ma J."/>
        </authorList>
    </citation>
    <scope>NUCLEOTIDE SEQUENCE [LARGE SCALE GENOMIC DNA]</scope>
    <source>
        <strain evidence="4">JCM 17695</strain>
    </source>
</reference>
<feature type="compositionally biased region" description="Low complexity" evidence="1">
    <location>
        <begin position="31"/>
        <end position="70"/>
    </location>
</feature>
<dbReference type="PROSITE" id="PS01124">
    <property type="entry name" value="HTH_ARAC_FAMILY_2"/>
    <property type="match status" value="1"/>
</dbReference>
<dbReference type="Gene3D" id="1.10.10.60">
    <property type="entry name" value="Homeodomain-like"/>
    <property type="match status" value="1"/>
</dbReference>
<feature type="region of interest" description="Disordered" evidence="1">
    <location>
        <begin position="225"/>
        <end position="256"/>
    </location>
</feature>
<evidence type="ECO:0000313" key="4">
    <source>
        <dbReference type="Proteomes" id="UP001596512"/>
    </source>
</evidence>
<sequence length="256" mass="27877">MARWRAGRSSSPAGKSPGWTDSSTPTRTRRCPAASSPTRPSTTPTRSRCPGASPRSARSPRASTSSRCPATSHPTPVTGLRDTPRTLTDPAGRSCAITIALTPDGAHALFGVPLREIANRTVSWTDLLGRRGATIPDQLAEARDWRTRFRVLDHHLVTLMRPRTLTPQVRGAWHRLTTTAGAIRIDTLADELGWTRQHLHTRFRDQIGLTPKTVARLARLGRATTLMSRPEPRPWPKSPRCAATPTSPTSTATSAP</sequence>
<organism evidence="3 4">
    <name type="scientific">Actinokineospora soli</name>
    <dbReference type="NCBI Taxonomy" id="1048753"/>
    <lineage>
        <taxon>Bacteria</taxon>
        <taxon>Bacillati</taxon>
        <taxon>Actinomycetota</taxon>
        <taxon>Actinomycetes</taxon>
        <taxon>Pseudonocardiales</taxon>
        <taxon>Pseudonocardiaceae</taxon>
        <taxon>Actinokineospora</taxon>
    </lineage>
</organism>
<dbReference type="EMBL" id="JBHTEY010000004">
    <property type="protein sequence ID" value="MFC7615830.1"/>
    <property type="molecule type" value="Genomic_DNA"/>
</dbReference>
<keyword evidence="4" id="KW-1185">Reference proteome</keyword>
<evidence type="ECO:0000313" key="3">
    <source>
        <dbReference type="EMBL" id="MFC7615830.1"/>
    </source>
</evidence>
<protein>
    <recommendedName>
        <fullName evidence="2">HTH araC/xylS-type domain-containing protein</fullName>
    </recommendedName>
</protein>
<evidence type="ECO:0000256" key="1">
    <source>
        <dbReference type="SAM" id="MobiDB-lite"/>
    </source>
</evidence>
<feature type="domain" description="HTH araC/xylS-type" evidence="2">
    <location>
        <begin position="183"/>
        <end position="227"/>
    </location>
</feature>
<evidence type="ECO:0000259" key="2">
    <source>
        <dbReference type="PROSITE" id="PS01124"/>
    </source>
</evidence>
<comment type="caution">
    <text evidence="3">The sequence shown here is derived from an EMBL/GenBank/DDBJ whole genome shotgun (WGS) entry which is preliminary data.</text>
</comment>
<feature type="compositionally biased region" description="Low complexity" evidence="1">
    <location>
        <begin position="242"/>
        <end position="256"/>
    </location>
</feature>